<comment type="caution">
    <text evidence="2">The sequence shown here is derived from an EMBL/GenBank/DDBJ whole genome shotgun (WGS) entry which is preliminary data.</text>
</comment>
<dbReference type="GO" id="GO:0003677">
    <property type="term" value="F:DNA binding"/>
    <property type="evidence" value="ECO:0007669"/>
    <property type="project" value="InterPro"/>
</dbReference>
<dbReference type="InterPro" id="IPR007159">
    <property type="entry name" value="SpoVT-AbrB_dom"/>
</dbReference>
<evidence type="ECO:0000313" key="3">
    <source>
        <dbReference type="Proteomes" id="UP000281564"/>
    </source>
</evidence>
<gene>
    <name evidence="2" type="ORF">DP106_01775</name>
</gene>
<evidence type="ECO:0000259" key="1">
    <source>
        <dbReference type="SMART" id="SM00966"/>
    </source>
</evidence>
<accession>A0A3A6QSG4</accession>
<dbReference type="Pfam" id="PF04014">
    <property type="entry name" value="MazE_antitoxin"/>
    <property type="match status" value="1"/>
</dbReference>
<feature type="domain" description="SpoVT-AbrB" evidence="1">
    <location>
        <begin position="14"/>
        <end position="61"/>
    </location>
</feature>
<dbReference type="SMART" id="SM00966">
    <property type="entry name" value="SpoVT_AbrB"/>
    <property type="match status" value="1"/>
</dbReference>
<dbReference type="RefSeq" id="WP_120082905.1">
    <property type="nucleotide sequence ID" value="NZ_QMDW01000002.1"/>
</dbReference>
<proteinExistence type="predicted"/>
<name>A0A3A6QSG4_9EURY</name>
<dbReference type="AlphaFoldDB" id="A0A3A6QSG4"/>
<dbReference type="Proteomes" id="UP000281564">
    <property type="component" value="Unassembled WGS sequence"/>
</dbReference>
<dbReference type="EMBL" id="QMDW01000002">
    <property type="protein sequence ID" value="RJX51447.1"/>
    <property type="molecule type" value="Genomic_DNA"/>
</dbReference>
<protein>
    <submittedName>
        <fullName evidence="2">Phosphate uptake regulator PhoU</fullName>
    </submittedName>
</protein>
<sequence>MKGDDQQIRRKAQQLGSSTLAVTVPAEWAHRHELMKGDELIVQRDENGNSLLVTPAQPALTETETTISADTMSADALSRAVVTQYVLGRGFIRIEAEEALTAAQYDAVLDAERRLMGLGIVEESATHITIRCSVDPDDFDLPTLFGRLGRTEATIRSSAVDALLTADPEAARRAQNRSPQLEKLFSLFLRLVFTTYRNPQLNQAVGVGSGFPLIGYRSAAQDISLMAGIADELAMIAADEIREPLDDTVAEGITSVHESLDAAAETVRDAVIDPEYSQVTTARKRLTQFHEVSTAAIDQLEAARPEPLLALHRCHLLFERSARHTEDTLDVATHLAFRESPDVVTQNGH</sequence>
<reference evidence="2 3" key="1">
    <citation type="submission" date="2018-06" db="EMBL/GenBank/DDBJ databases">
        <title>Halonotius sp. F13-13 a new haloarchaeeon isolated from a solar saltern from Isla Cristina, Huelva, Spain.</title>
        <authorList>
            <person name="Duran-Viseras A."/>
            <person name="Sanchez-Porro C."/>
            <person name="Ventosa A."/>
        </authorList>
    </citation>
    <scope>NUCLEOTIDE SEQUENCE [LARGE SCALE GENOMIC DNA]</scope>
    <source>
        <strain evidence="2 3">CECT 7525</strain>
    </source>
</reference>
<evidence type="ECO:0000313" key="2">
    <source>
        <dbReference type="EMBL" id="RJX51447.1"/>
    </source>
</evidence>
<keyword evidence="3" id="KW-1185">Reference proteome</keyword>
<dbReference type="SUPFAM" id="SSF109755">
    <property type="entry name" value="PhoU-like"/>
    <property type="match status" value="1"/>
</dbReference>
<dbReference type="OrthoDB" id="40991at2157"/>
<organism evidence="2 3">
    <name type="scientific">Halonotius pteroides</name>
    <dbReference type="NCBI Taxonomy" id="268735"/>
    <lineage>
        <taxon>Archaea</taxon>
        <taxon>Methanobacteriati</taxon>
        <taxon>Methanobacteriota</taxon>
        <taxon>Stenosarchaea group</taxon>
        <taxon>Halobacteria</taxon>
        <taxon>Halobacteriales</taxon>
        <taxon>Haloferacaceae</taxon>
        <taxon>Halonotius</taxon>
    </lineage>
</organism>